<dbReference type="AlphaFoldDB" id="A0A5K1UVM0"/>
<dbReference type="VEuPathDB" id="AmoebaDB:EHI5A_193170"/>
<organism evidence="1 2">
    <name type="scientific">Entamoeba histolytica</name>
    <dbReference type="NCBI Taxonomy" id="5759"/>
    <lineage>
        <taxon>Eukaryota</taxon>
        <taxon>Amoebozoa</taxon>
        <taxon>Evosea</taxon>
        <taxon>Archamoebae</taxon>
        <taxon>Mastigamoebida</taxon>
        <taxon>Entamoebidae</taxon>
        <taxon>Entamoeba</taxon>
    </lineage>
</organism>
<dbReference type="VEuPathDB" id="AmoebaDB:KM1_246410"/>
<dbReference type="EMBL" id="BDEQ01000001">
    <property type="protein sequence ID" value="GAT99260.1"/>
    <property type="molecule type" value="Genomic_DNA"/>
</dbReference>
<evidence type="ECO:0000313" key="1">
    <source>
        <dbReference type="EMBL" id="GAT99260.1"/>
    </source>
</evidence>
<sequence length="229" mass="26614">MDTELVQCKKTLYYFNLLSIYVDNDIINEFIKSSETVIINLNKSIESFNEKKTENERVDDIISYNIKKNFIENYNTLDEKQREELYFLIDYIKCLKDKTELKKRKKIIVPISLKEYYLGITKEILVQKSPLQKVRVKIIVKPGCQKIFHFCSFDVILKVKPSERWSYKGIDLTYCLSQEDIRKKSFTHISGKVFSVPDFGTQSELTFSGQGGLILDGITGSLTLKVSSE</sequence>
<reference evidence="1 2" key="1">
    <citation type="submission" date="2016-05" db="EMBL/GenBank/DDBJ databases">
        <title>First whole genome sequencing of Entamoeba histolytica HM1:IMSS-clone-6.</title>
        <authorList>
            <person name="Mukherjee Avik.K."/>
            <person name="Izumyama S."/>
            <person name="Nakada-Tsukui K."/>
            <person name="Nozaki T."/>
        </authorList>
    </citation>
    <scope>NUCLEOTIDE SEQUENCE [LARGE SCALE GENOMIC DNA]</scope>
    <source>
        <strain evidence="1 2">HM1:IMSS clone 6</strain>
    </source>
</reference>
<dbReference type="VEuPathDB" id="AmoebaDB:EHI_037550"/>
<gene>
    <name evidence="1" type="ORF">CL6EHI_037550</name>
</gene>
<name>A0A5K1UVM0_ENTHI</name>
<dbReference type="OMA" id="EYYHGST"/>
<dbReference type="VEuPathDB" id="AmoebaDB:EHI8A_176350"/>
<proteinExistence type="predicted"/>
<protein>
    <submittedName>
        <fullName evidence="1">Uncharacterized protein</fullName>
    </submittedName>
</protein>
<dbReference type="Proteomes" id="UP000078387">
    <property type="component" value="Unassembled WGS sequence"/>
</dbReference>
<comment type="caution">
    <text evidence="1">The sequence shown here is derived from an EMBL/GenBank/DDBJ whole genome shotgun (WGS) entry which is preliminary data.</text>
</comment>
<evidence type="ECO:0000313" key="2">
    <source>
        <dbReference type="Proteomes" id="UP000078387"/>
    </source>
</evidence>
<accession>A0A5K1UVM0</accession>
<dbReference type="VEuPathDB" id="AmoebaDB:EHI7A_153200"/>